<keyword evidence="4" id="KW-1185">Reference proteome</keyword>
<accession>A0A7W6BM58</accession>
<feature type="region of interest" description="Disordered" evidence="1">
    <location>
        <begin position="27"/>
        <end position="53"/>
    </location>
</feature>
<dbReference type="RefSeq" id="WP_188073219.1">
    <property type="nucleotide sequence ID" value="NZ_BSPS01000074.1"/>
</dbReference>
<dbReference type="EMBL" id="JACIDT010000014">
    <property type="protein sequence ID" value="MBB3927677.1"/>
    <property type="molecule type" value="Genomic_DNA"/>
</dbReference>
<feature type="compositionally biased region" description="Low complexity" evidence="1">
    <location>
        <begin position="38"/>
        <end position="53"/>
    </location>
</feature>
<evidence type="ECO:0000256" key="2">
    <source>
        <dbReference type="SAM" id="SignalP"/>
    </source>
</evidence>
<comment type="caution">
    <text evidence="3">The sequence shown here is derived from an EMBL/GenBank/DDBJ whole genome shotgun (WGS) entry which is preliminary data.</text>
</comment>
<evidence type="ECO:0000313" key="3">
    <source>
        <dbReference type="EMBL" id="MBB3927677.1"/>
    </source>
</evidence>
<evidence type="ECO:0000313" key="4">
    <source>
        <dbReference type="Proteomes" id="UP000571950"/>
    </source>
</evidence>
<feature type="signal peptide" evidence="2">
    <location>
        <begin position="1"/>
        <end position="19"/>
    </location>
</feature>
<name>A0A7W6BM58_9SPHN</name>
<evidence type="ECO:0000256" key="1">
    <source>
        <dbReference type="SAM" id="MobiDB-lite"/>
    </source>
</evidence>
<dbReference type="Proteomes" id="UP000571950">
    <property type="component" value="Unassembled WGS sequence"/>
</dbReference>
<gene>
    <name evidence="3" type="ORF">GGR43_003410</name>
</gene>
<sequence length="53" mass="5030">MKAVFWMLAAGALASAALAASVGQAEDNALEGTAGQESGADAPAPASGAKAVR</sequence>
<protein>
    <submittedName>
        <fullName evidence="3">Uncharacterized protein</fullName>
    </submittedName>
</protein>
<feature type="chain" id="PRO_5031162973" evidence="2">
    <location>
        <begin position="20"/>
        <end position="53"/>
    </location>
</feature>
<proteinExistence type="predicted"/>
<keyword evidence="2" id="KW-0732">Signal</keyword>
<dbReference type="AlphaFoldDB" id="A0A7W6BM58"/>
<organism evidence="3 4">
    <name type="scientific">Sphingobium jiangsuense</name>
    <dbReference type="NCBI Taxonomy" id="870476"/>
    <lineage>
        <taxon>Bacteria</taxon>
        <taxon>Pseudomonadati</taxon>
        <taxon>Pseudomonadota</taxon>
        <taxon>Alphaproteobacteria</taxon>
        <taxon>Sphingomonadales</taxon>
        <taxon>Sphingomonadaceae</taxon>
        <taxon>Sphingobium</taxon>
    </lineage>
</organism>
<reference evidence="3 4" key="1">
    <citation type="submission" date="2020-08" db="EMBL/GenBank/DDBJ databases">
        <title>Genomic Encyclopedia of Type Strains, Phase IV (KMG-IV): sequencing the most valuable type-strain genomes for metagenomic binning, comparative biology and taxonomic classification.</title>
        <authorList>
            <person name="Goeker M."/>
        </authorList>
    </citation>
    <scope>NUCLEOTIDE SEQUENCE [LARGE SCALE GENOMIC DNA]</scope>
    <source>
        <strain evidence="3 4">DSM 26189</strain>
    </source>
</reference>